<evidence type="ECO:0000313" key="1">
    <source>
        <dbReference type="EMBL" id="KRZ77969.1"/>
    </source>
</evidence>
<keyword evidence="2" id="KW-1185">Reference proteome</keyword>
<organism evidence="1 2">
    <name type="scientific">Trichinella papuae</name>
    <dbReference type="NCBI Taxonomy" id="268474"/>
    <lineage>
        <taxon>Eukaryota</taxon>
        <taxon>Metazoa</taxon>
        <taxon>Ecdysozoa</taxon>
        <taxon>Nematoda</taxon>
        <taxon>Enoplea</taxon>
        <taxon>Dorylaimia</taxon>
        <taxon>Trichinellida</taxon>
        <taxon>Trichinellidae</taxon>
        <taxon>Trichinella</taxon>
    </lineage>
</organism>
<protein>
    <submittedName>
        <fullName evidence="1">Uncharacterized protein</fullName>
    </submittedName>
</protein>
<accession>A0A0V1N1W0</accession>
<reference evidence="1 2" key="1">
    <citation type="submission" date="2015-01" db="EMBL/GenBank/DDBJ databases">
        <title>Evolution of Trichinella species and genotypes.</title>
        <authorList>
            <person name="Korhonen P.K."/>
            <person name="Edoardo P."/>
            <person name="Giuseppe L.R."/>
            <person name="Gasser R.B."/>
        </authorList>
    </citation>
    <scope>NUCLEOTIDE SEQUENCE [LARGE SCALE GENOMIC DNA]</scope>
    <source>
        <strain evidence="1">ISS1980</strain>
    </source>
</reference>
<sequence>MVHFKRKTKHACSPFHIIICNKQCFSYPVILSVIFLLLDIEVKKYCNFNNNLSFSRILLDPFSPHLYTHTYLSVDVIFDEPISLPFGVEQRTNRVYWNRKC</sequence>
<evidence type="ECO:0000313" key="2">
    <source>
        <dbReference type="Proteomes" id="UP000054843"/>
    </source>
</evidence>
<dbReference type="EMBL" id="JYDO01000015">
    <property type="protein sequence ID" value="KRZ77969.1"/>
    <property type="molecule type" value="Genomic_DNA"/>
</dbReference>
<name>A0A0V1N1W0_9BILA</name>
<dbReference type="AlphaFoldDB" id="A0A0V1N1W0"/>
<proteinExistence type="predicted"/>
<dbReference type="Proteomes" id="UP000054843">
    <property type="component" value="Unassembled WGS sequence"/>
</dbReference>
<gene>
    <name evidence="1" type="ORF">T10_7671</name>
</gene>
<comment type="caution">
    <text evidence="1">The sequence shown here is derived from an EMBL/GenBank/DDBJ whole genome shotgun (WGS) entry which is preliminary data.</text>
</comment>